<proteinExistence type="predicted"/>
<dbReference type="Proteomes" id="UP000828941">
    <property type="component" value="Chromosome 7"/>
</dbReference>
<dbReference type="EMBL" id="CM039432">
    <property type="protein sequence ID" value="KAI4334373.1"/>
    <property type="molecule type" value="Genomic_DNA"/>
</dbReference>
<reference evidence="1 2" key="1">
    <citation type="journal article" date="2022" name="DNA Res.">
        <title>Chromosomal-level genome assembly of the orchid tree Bauhinia variegata (Leguminosae; Cercidoideae) supports the allotetraploid origin hypothesis of Bauhinia.</title>
        <authorList>
            <person name="Zhong Y."/>
            <person name="Chen Y."/>
            <person name="Zheng D."/>
            <person name="Pang J."/>
            <person name="Liu Y."/>
            <person name="Luo S."/>
            <person name="Meng S."/>
            <person name="Qian L."/>
            <person name="Wei D."/>
            <person name="Dai S."/>
            <person name="Zhou R."/>
        </authorList>
    </citation>
    <scope>NUCLEOTIDE SEQUENCE [LARGE SCALE GENOMIC DNA]</scope>
    <source>
        <strain evidence="1">BV-YZ2020</strain>
    </source>
</reference>
<accession>A0ACB9NDA8</accession>
<evidence type="ECO:0000313" key="2">
    <source>
        <dbReference type="Proteomes" id="UP000828941"/>
    </source>
</evidence>
<protein>
    <submittedName>
        <fullName evidence="1">Uncharacterized protein</fullName>
    </submittedName>
</protein>
<name>A0ACB9NDA8_BAUVA</name>
<gene>
    <name evidence="1" type="ORF">L6164_019073</name>
</gene>
<evidence type="ECO:0000313" key="1">
    <source>
        <dbReference type="EMBL" id="KAI4334373.1"/>
    </source>
</evidence>
<sequence length="274" mass="31349">MKVSQVFFYSLFAVFVLFTCPARSAKEVEDESEFNYEEGSEKGPSRWGYIRPEWHACKNGTMQSPIDLLNKRVEIVPHLGLIHTNYQPSNATIRNRGHDIILEWADGAGYLLINETNYVLQQCHWHSPSEHTIDGKRFDLELHMVHESSAGQTVVIGIMYKIGKPNPFLSSLTEHLRAISDVTDAARVVGMVDPNQINMRSIQPYYQYIGSLTVPPCTENVMWNIVRKVRTVSREQVSLLRVAVHDESDTNARPLQPINNRPVQLYEPKDQEED</sequence>
<comment type="caution">
    <text evidence="1">The sequence shown here is derived from an EMBL/GenBank/DDBJ whole genome shotgun (WGS) entry which is preliminary data.</text>
</comment>
<organism evidence="1 2">
    <name type="scientific">Bauhinia variegata</name>
    <name type="common">Purple orchid tree</name>
    <name type="synonym">Phanera variegata</name>
    <dbReference type="NCBI Taxonomy" id="167791"/>
    <lineage>
        <taxon>Eukaryota</taxon>
        <taxon>Viridiplantae</taxon>
        <taxon>Streptophyta</taxon>
        <taxon>Embryophyta</taxon>
        <taxon>Tracheophyta</taxon>
        <taxon>Spermatophyta</taxon>
        <taxon>Magnoliopsida</taxon>
        <taxon>eudicotyledons</taxon>
        <taxon>Gunneridae</taxon>
        <taxon>Pentapetalae</taxon>
        <taxon>rosids</taxon>
        <taxon>fabids</taxon>
        <taxon>Fabales</taxon>
        <taxon>Fabaceae</taxon>
        <taxon>Cercidoideae</taxon>
        <taxon>Cercideae</taxon>
        <taxon>Bauhiniinae</taxon>
        <taxon>Bauhinia</taxon>
    </lineage>
</organism>
<keyword evidence="2" id="KW-1185">Reference proteome</keyword>